<dbReference type="RefSeq" id="WP_014402287.1">
    <property type="nucleotide sequence ID" value="NC_017033.1"/>
</dbReference>
<dbReference type="STRING" id="767434.Fraau_0810"/>
<feature type="region of interest" description="Disordered" evidence="1">
    <location>
        <begin position="145"/>
        <end position="165"/>
    </location>
</feature>
<organism evidence="3 4">
    <name type="scientific">Frateuria aurantia (strain ATCC 33424 / DSM 6220 / KCTC 2777 / LMG 1558 / NBRC 3245 / NCIMB 13370)</name>
    <name type="common">Acetobacter aurantius</name>
    <dbReference type="NCBI Taxonomy" id="767434"/>
    <lineage>
        <taxon>Bacteria</taxon>
        <taxon>Pseudomonadati</taxon>
        <taxon>Pseudomonadota</taxon>
        <taxon>Gammaproteobacteria</taxon>
        <taxon>Lysobacterales</taxon>
        <taxon>Rhodanobacteraceae</taxon>
        <taxon>Frateuria</taxon>
    </lineage>
</organism>
<feature type="compositionally biased region" description="Low complexity" evidence="1">
    <location>
        <begin position="150"/>
        <end position="165"/>
    </location>
</feature>
<dbReference type="PROSITE" id="PS51257">
    <property type="entry name" value="PROKAR_LIPOPROTEIN"/>
    <property type="match status" value="1"/>
</dbReference>
<reference evidence="3" key="1">
    <citation type="submission" date="2012-02" db="EMBL/GenBank/DDBJ databases">
        <title>The complete genome of Frateuria aurantia DSM 6220.</title>
        <authorList>
            <consortium name="US DOE Joint Genome Institute (JGI-PGF)"/>
            <person name="Lucas S."/>
            <person name="Copeland A."/>
            <person name="Lapidus A."/>
            <person name="Glavina del Rio T."/>
            <person name="Dalin E."/>
            <person name="Tice H."/>
            <person name="Bruce D."/>
            <person name="Goodwin L."/>
            <person name="Pitluck S."/>
            <person name="Peters L."/>
            <person name="Ovchinnikova G."/>
            <person name="Teshima H."/>
            <person name="Kyrpides N."/>
            <person name="Mavromatis K."/>
            <person name="Ivanova N."/>
            <person name="Brettin T."/>
            <person name="Detter J.C."/>
            <person name="Han C."/>
            <person name="Larimer F."/>
            <person name="Land M."/>
            <person name="Hauser L."/>
            <person name="Markowitz V."/>
            <person name="Cheng J.-F."/>
            <person name="Hugenholtz P."/>
            <person name="Woyke T."/>
            <person name="Wu D."/>
            <person name="Brambilla E."/>
            <person name="Klenk H.-P."/>
            <person name="Eisen J.A."/>
        </authorList>
    </citation>
    <scope>NUCLEOTIDE SEQUENCE</scope>
    <source>
        <strain evidence="3">DSM 6220</strain>
    </source>
</reference>
<evidence type="ECO:0008006" key="5">
    <source>
        <dbReference type="Google" id="ProtNLM"/>
    </source>
</evidence>
<keyword evidence="4" id="KW-1185">Reference proteome</keyword>
<evidence type="ECO:0000256" key="1">
    <source>
        <dbReference type="SAM" id="MobiDB-lite"/>
    </source>
</evidence>
<dbReference type="InterPro" id="IPR036182">
    <property type="entry name" value="PCuAC_sf"/>
</dbReference>
<name>H8L000_FRAAD</name>
<protein>
    <recommendedName>
        <fullName evidence="5">Copper(I)-binding protein</fullName>
    </recommendedName>
</protein>
<gene>
    <name evidence="3" type="ordered locus">Fraau_0810</name>
</gene>
<dbReference type="Gene3D" id="2.60.40.1890">
    <property type="entry name" value="PCu(A)C copper chaperone"/>
    <property type="match status" value="1"/>
</dbReference>
<dbReference type="InterPro" id="IPR058248">
    <property type="entry name" value="Lxx211020-like"/>
</dbReference>
<dbReference type="PANTHER" id="PTHR36302:SF1">
    <property type="entry name" value="COPPER CHAPERONE PCU(A)C"/>
    <property type="match status" value="1"/>
</dbReference>
<feature type="chain" id="PRO_5003614763" description="Copper(I)-binding protein" evidence="2">
    <location>
        <begin position="24"/>
        <end position="165"/>
    </location>
</feature>
<proteinExistence type="predicted"/>
<dbReference type="InterPro" id="IPR007410">
    <property type="entry name" value="LpqE-like"/>
</dbReference>
<feature type="signal peptide" evidence="2">
    <location>
        <begin position="1"/>
        <end position="23"/>
    </location>
</feature>
<dbReference type="Proteomes" id="UP000005234">
    <property type="component" value="Chromosome"/>
</dbReference>
<sequence>MSRRHLLCLTGLGLLACSLPGFATSVTADHGWIRLLPGNLPAAGYVQLHNEGDQAAMLTSASSPRYGRVMLHLSSNRNGSASMQMVDQLAIHARSQLRLAPGSFHLMLSQATAPAPKVGDKVMISLHFDGGQSLQVPFVVRPAYAEDDGSTAPTGSASSSTAASP</sequence>
<accession>H8L000</accession>
<evidence type="ECO:0000313" key="4">
    <source>
        <dbReference type="Proteomes" id="UP000005234"/>
    </source>
</evidence>
<dbReference type="KEGG" id="fau:Fraau_0810"/>
<dbReference type="OrthoDB" id="9796962at2"/>
<evidence type="ECO:0000313" key="3">
    <source>
        <dbReference type="EMBL" id="AFC85281.1"/>
    </source>
</evidence>
<dbReference type="PANTHER" id="PTHR36302">
    <property type="entry name" value="BLR7088 PROTEIN"/>
    <property type="match status" value="1"/>
</dbReference>
<dbReference type="eggNOG" id="COG2847">
    <property type="taxonomic scope" value="Bacteria"/>
</dbReference>
<dbReference type="AlphaFoldDB" id="H8L000"/>
<dbReference type="Pfam" id="PF04314">
    <property type="entry name" value="PCuAC"/>
    <property type="match status" value="1"/>
</dbReference>
<dbReference type="EMBL" id="CP003350">
    <property type="protein sequence ID" value="AFC85281.1"/>
    <property type="molecule type" value="Genomic_DNA"/>
</dbReference>
<keyword evidence="2" id="KW-0732">Signal</keyword>
<dbReference type="SUPFAM" id="SSF110087">
    <property type="entry name" value="DR1885-like metal-binding protein"/>
    <property type="match status" value="1"/>
</dbReference>
<evidence type="ECO:0000256" key="2">
    <source>
        <dbReference type="SAM" id="SignalP"/>
    </source>
</evidence>
<dbReference type="HOGENOM" id="CLU_100939_1_3_6"/>